<reference evidence="1" key="2">
    <citation type="submission" date="2025-08" db="UniProtKB">
        <authorList>
            <consortium name="Ensembl"/>
        </authorList>
    </citation>
    <scope>IDENTIFICATION</scope>
</reference>
<evidence type="ECO:0000313" key="1">
    <source>
        <dbReference type="Ensembl" id="ENSCINP00000025514.2"/>
    </source>
</evidence>
<dbReference type="InParanoid" id="F6QVP4"/>
<reference evidence="2" key="1">
    <citation type="journal article" date="2002" name="Science">
        <title>The draft genome of Ciona intestinalis: insights into chordate and vertebrate origins.</title>
        <authorList>
            <person name="Dehal P."/>
            <person name="Satou Y."/>
            <person name="Campbell R.K."/>
            <person name="Chapman J."/>
            <person name="Degnan B."/>
            <person name="De Tomaso A."/>
            <person name="Davidson B."/>
            <person name="Di Gregorio A."/>
            <person name="Gelpke M."/>
            <person name="Goodstein D.M."/>
            <person name="Harafuji N."/>
            <person name="Hastings K.E."/>
            <person name="Ho I."/>
            <person name="Hotta K."/>
            <person name="Huang W."/>
            <person name="Kawashima T."/>
            <person name="Lemaire P."/>
            <person name="Martinez D."/>
            <person name="Meinertzhagen I.A."/>
            <person name="Necula S."/>
            <person name="Nonaka M."/>
            <person name="Putnam N."/>
            <person name="Rash S."/>
            <person name="Saiga H."/>
            <person name="Satake M."/>
            <person name="Terry A."/>
            <person name="Yamada L."/>
            <person name="Wang H.G."/>
            <person name="Awazu S."/>
            <person name="Azumi K."/>
            <person name="Boore J."/>
            <person name="Branno M."/>
            <person name="Chin-Bow S."/>
            <person name="DeSantis R."/>
            <person name="Doyle S."/>
            <person name="Francino P."/>
            <person name="Keys D.N."/>
            <person name="Haga S."/>
            <person name="Hayashi H."/>
            <person name="Hino K."/>
            <person name="Imai K.S."/>
            <person name="Inaba K."/>
            <person name="Kano S."/>
            <person name="Kobayashi K."/>
            <person name="Kobayashi M."/>
            <person name="Lee B.I."/>
            <person name="Makabe K.W."/>
            <person name="Manohar C."/>
            <person name="Matassi G."/>
            <person name="Medina M."/>
            <person name="Mochizuki Y."/>
            <person name="Mount S."/>
            <person name="Morishita T."/>
            <person name="Miura S."/>
            <person name="Nakayama A."/>
            <person name="Nishizaka S."/>
            <person name="Nomoto H."/>
            <person name="Ohta F."/>
            <person name="Oishi K."/>
            <person name="Rigoutsos I."/>
            <person name="Sano M."/>
            <person name="Sasaki A."/>
            <person name="Sasakura Y."/>
            <person name="Shoguchi E."/>
            <person name="Shin-i T."/>
            <person name="Spagnuolo A."/>
            <person name="Stainier D."/>
            <person name="Suzuki M.M."/>
            <person name="Tassy O."/>
            <person name="Takatori N."/>
            <person name="Tokuoka M."/>
            <person name="Yagi K."/>
            <person name="Yoshizaki F."/>
            <person name="Wada S."/>
            <person name="Zhang C."/>
            <person name="Hyatt P.D."/>
            <person name="Larimer F."/>
            <person name="Detter C."/>
            <person name="Doggett N."/>
            <person name="Glavina T."/>
            <person name="Hawkins T."/>
            <person name="Richardson P."/>
            <person name="Lucas S."/>
            <person name="Kohara Y."/>
            <person name="Levine M."/>
            <person name="Satoh N."/>
            <person name="Rokhsar D.S."/>
        </authorList>
    </citation>
    <scope>NUCLEOTIDE SEQUENCE [LARGE SCALE GENOMIC DNA]</scope>
</reference>
<reference evidence="1" key="3">
    <citation type="submission" date="2025-09" db="UniProtKB">
        <authorList>
            <consortium name="Ensembl"/>
        </authorList>
    </citation>
    <scope>IDENTIFICATION</scope>
</reference>
<dbReference type="HOGENOM" id="CLU_2533192_0_0_1"/>
<dbReference type="Proteomes" id="UP000008144">
    <property type="component" value="Unassembled WGS sequence"/>
</dbReference>
<keyword evidence="2" id="KW-1185">Reference proteome</keyword>
<dbReference type="AlphaFoldDB" id="F6QVP4"/>
<proteinExistence type="predicted"/>
<organism evidence="1 2">
    <name type="scientific">Ciona intestinalis</name>
    <name type="common">Transparent sea squirt</name>
    <name type="synonym">Ascidia intestinalis</name>
    <dbReference type="NCBI Taxonomy" id="7719"/>
    <lineage>
        <taxon>Eukaryota</taxon>
        <taxon>Metazoa</taxon>
        <taxon>Chordata</taxon>
        <taxon>Tunicata</taxon>
        <taxon>Ascidiacea</taxon>
        <taxon>Phlebobranchia</taxon>
        <taxon>Cionidae</taxon>
        <taxon>Ciona</taxon>
    </lineage>
</organism>
<sequence length="84" mass="9838">MISERLKLSSHTLLSILIRHTFISRSCQEYGIGEKHFNLFQFILHQNTLDLKPNKGLLSSWEKPRRIKTNHSKNHLSPSKLMVI</sequence>
<evidence type="ECO:0000313" key="2">
    <source>
        <dbReference type="Proteomes" id="UP000008144"/>
    </source>
</evidence>
<accession>F6QVP4</accession>
<dbReference type="Ensembl" id="ENSCINT00000025760.2">
    <property type="protein sequence ID" value="ENSCINP00000025514.2"/>
    <property type="gene ID" value="ENSCING00000014020.2"/>
</dbReference>
<protein>
    <submittedName>
        <fullName evidence="1">Uncharacterized protein</fullName>
    </submittedName>
</protein>
<name>F6QVP4_CIOIN</name>